<name>A0ABV0XWA5_9TELE</name>
<evidence type="ECO:0000313" key="3">
    <source>
        <dbReference type="Proteomes" id="UP001469553"/>
    </source>
</evidence>
<feature type="compositionally biased region" description="Low complexity" evidence="1">
    <location>
        <begin position="32"/>
        <end position="51"/>
    </location>
</feature>
<organism evidence="2 3">
    <name type="scientific">Ameca splendens</name>
    <dbReference type="NCBI Taxonomy" id="208324"/>
    <lineage>
        <taxon>Eukaryota</taxon>
        <taxon>Metazoa</taxon>
        <taxon>Chordata</taxon>
        <taxon>Craniata</taxon>
        <taxon>Vertebrata</taxon>
        <taxon>Euteleostomi</taxon>
        <taxon>Actinopterygii</taxon>
        <taxon>Neopterygii</taxon>
        <taxon>Teleostei</taxon>
        <taxon>Neoteleostei</taxon>
        <taxon>Acanthomorphata</taxon>
        <taxon>Ovalentaria</taxon>
        <taxon>Atherinomorphae</taxon>
        <taxon>Cyprinodontiformes</taxon>
        <taxon>Goodeidae</taxon>
        <taxon>Ameca</taxon>
    </lineage>
</organism>
<evidence type="ECO:0000313" key="2">
    <source>
        <dbReference type="EMBL" id="MEQ2285730.1"/>
    </source>
</evidence>
<protein>
    <submittedName>
        <fullName evidence="2">Uncharacterized protein</fullName>
    </submittedName>
</protein>
<comment type="caution">
    <text evidence="2">The sequence shown here is derived from an EMBL/GenBank/DDBJ whole genome shotgun (WGS) entry which is preliminary data.</text>
</comment>
<proteinExistence type="predicted"/>
<dbReference type="Proteomes" id="UP001469553">
    <property type="component" value="Unassembled WGS sequence"/>
</dbReference>
<feature type="compositionally biased region" description="Polar residues" evidence="1">
    <location>
        <begin position="79"/>
        <end position="94"/>
    </location>
</feature>
<accession>A0ABV0XWA5</accession>
<reference evidence="2 3" key="1">
    <citation type="submission" date="2021-06" db="EMBL/GenBank/DDBJ databases">
        <authorList>
            <person name="Palmer J.M."/>
        </authorList>
    </citation>
    <scope>NUCLEOTIDE SEQUENCE [LARGE SCALE GENOMIC DNA]</scope>
    <source>
        <strain evidence="2 3">AS_MEX2019</strain>
        <tissue evidence="2">Muscle</tissue>
    </source>
</reference>
<keyword evidence="3" id="KW-1185">Reference proteome</keyword>
<feature type="compositionally biased region" description="Basic residues" evidence="1">
    <location>
        <begin position="52"/>
        <end position="61"/>
    </location>
</feature>
<feature type="region of interest" description="Disordered" evidence="1">
    <location>
        <begin position="1"/>
        <end position="94"/>
    </location>
</feature>
<sequence>MSPCPYTLSPGRAKMSVSGPCTSKPNQPPAPSTSSSPSPSTPSTPSVSPGPHKVHRARKTMNRPPLGQMGHVDALAVSRTPSGSCLSSDSETGQ</sequence>
<gene>
    <name evidence="2" type="ORF">AMECASPLE_034967</name>
</gene>
<evidence type="ECO:0000256" key="1">
    <source>
        <dbReference type="SAM" id="MobiDB-lite"/>
    </source>
</evidence>
<dbReference type="EMBL" id="JAHRIP010014483">
    <property type="protein sequence ID" value="MEQ2285730.1"/>
    <property type="molecule type" value="Genomic_DNA"/>
</dbReference>